<sequence>MSRWIAAARFGLPGFVAPNGVYVCGSLKEEFGLAVLEAMAAGLLVVAPDGGGPATYVEHGHTGFLTSTWVPSKLRDAIGEALDRAADERTDERAQRSRSVVEQGYTVEAMAKALVGVYSGTHHDSMTLQQELDVFS</sequence>
<protein>
    <recommendedName>
        <fullName evidence="1">D-inositol 3-phosphate glycosyltransferase</fullName>
    </recommendedName>
</protein>
<dbReference type="PANTHER" id="PTHR45947">
    <property type="entry name" value="SULFOQUINOVOSYL TRANSFERASE SQD2"/>
    <property type="match status" value="1"/>
</dbReference>
<evidence type="ECO:0000256" key="2">
    <source>
        <dbReference type="ARBA" id="ARBA00022679"/>
    </source>
</evidence>
<dbReference type="InterPro" id="IPR050194">
    <property type="entry name" value="Glycosyltransferase_grp1"/>
</dbReference>
<proteinExistence type="predicted"/>
<keyword evidence="5" id="KW-1185">Reference proteome</keyword>
<evidence type="ECO:0000256" key="1">
    <source>
        <dbReference type="ARBA" id="ARBA00021292"/>
    </source>
</evidence>
<accession>A0ABX6JX61</accession>
<organism evidence="4 5">
    <name type="scientific">Leucobacter coleopterorum</name>
    <dbReference type="NCBI Taxonomy" id="2714933"/>
    <lineage>
        <taxon>Bacteria</taxon>
        <taxon>Bacillati</taxon>
        <taxon>Actinomycetota</taxon>
        <taxon>Actinomycetes</taxon>
        <taxon>Micrococcales</taxon>
        <taxon>Microbacteriaceae</taxon>
        <taxon>Leucobacter</taxon>
    </lineage>
</organism>
<evidence type="ECO:0000259" key="3">
    <source>
        <dbReference type="Pfam" id="PF00534"/>
    </source>
</evidence>
<gene>
    <name evidence="4" type="ORF">G7066_10470</name>
</gene>
<evidence type="ECO:0000313" key="5">
    <source>
        <dbReference type="Proteomes" id="UP000503441"/>
    </source>
</evidence>
<dbReference type="InterPro" id="IPR001296">
    <property type="entry name" value="Glyco_trans_1"/>
</dbReference>
<dbReference type="SUPFAM" id="SSF53756">
    <property type="entry name" value="UDP-Glycosyltransferase/glycogen phosphorylase"/>
    <property type="match status" value="1"/>
</dbReference>
<dbReference type="RefSeq" id="WP_166330971.1">
    <property type="nucleotide sequence ID" value="NZ_CP049933.1"/>
</dbReference>
<dbReference type="CDD" id="cd03801">
    <property type="entry name" value="GT4_PimA-like"/>
    <property type="match status" value="1"/>
</dbReference>
<dbReference type="PANTHER" id="PTHR45947:SF3">
    <property type="entry name" value="SULFOQUINOVOSYL TRANSFERASE SQD2"/>
    <property type="match status" value="1"/>
</dbReference>
<feature type="domain" description="Glycosyl transferase family 1" evidence="3">
    <location>
        <begin position="21"/>
        <end position="90"/>
    </location>
</feature>
<evidence type="ECO:0000313" key="4">
    <source>
        <dbReference type="EMBL" id="QIM18906.1"/>
    </source>
</evidence>
<dbReference type="EMBL" id="CP049933">
    <property type="protein sequence ID" value="QIM18906.1"/>
    <property type="molecule type" value="Genomic_DNA"/>
</dbReference>
<dbReference type="Gene3D" id="3.40.50.2000">
    <property type="entry name" value="Glycogen Phosphorylase B"/>
    <property type="match status" value="2"/>
</dbReference>
<dbReference type="Pfam" id="PF00534">
    <property type="entry name" value="Glycos_transf_1"/>
    <property type="match status" value="1"/>
</dbReference>
<name>A0ABX6JX61_9MICO</name>
<dbReference type="Proteomes" id="UP000503441">
    <property type="component" value="Chromosome"/>
</dbReference>
<reference evidence="4 5" key="1">
    <citation type="submission" date="2020-03" db="EMBL/GenBank/DDBJ databases">
        <title>Leucobacter sp. nov., isolated from beetles.</title>
        <authorList>
            <person name="Hyun D.-W."/>
            <person name="Bae J.-W."/>
        </authorList>
    </citation>
    <scope>NUCLEOTIDE SEQUENCE [LARGE SCALE GENOMIC DNA]</scope>
    <source>
        <strain evidence="4 5">HDW9A</strain>
    </source>
</reference>
<keyword evidence="2" id="KW-0808">Transferase</keyword>